<dbReference type="InterPro" id="IPR002303">
    <property type="entry name" value="Valyl-tRNA_ligase"/>
</dbReference>
<keyword evidence="5" id="KW-0648">Protein biosynthesis</keyword>
<evidence type="ECO:0000313" key="8">
    <source>
        <dbReference type="EMBL" id="NXB91050.1"/>
    </source>
</evidence>
<dbReference type="Proteomes" id="UP000634236">
    <property type="component" value="Unassembled WGS sequence"/>
</dbReference>
<proteinExistence type="predicted"/>
<evidence type="ECO:0000256" key="2">
    <source>
        <dbReference type="ARBA" id="ARBA00022598"/>
    </source>
</evidence>
<dbReference type="AlphaFoldDB" id="A0A851KMY8"/>
<dbReference type="EC" id="6.1.1.9" evidence="1"/>
<accession>A0A851KMY8</accession>
<dbReference type="EMBL" id="WBNB01001847">
    <property type="protein sequence ID" value="NXB91050.1"/>
    <property type="molecule type" value="Genomic_DNA"/>
</dbReference>
<dbReference type="GO" id="GO:0005829">
    <property type="term" value="C:cytosol"/>
    <property type="evidence" value="ECO:0007669"/>
    <property type="project" value="TreeGrafter"/>
</dbReference>
<evidence type="ECO:0000313" key="9">
    <source>
        <dbReference type="Proteomes" id="UP000634236"/>
    </source>
</evidence>
<evidence type="ECO:0000256" key="1">
    <source>
        <dbReference type="ARBA" id="ARBA00013169"/>
    </source>
</evidence>
<keyword evidence="2" id="KW-0436">Ligase</keyword>
<name>A0A851KMY8_VIDCH</name>
<dbReference type="SUPFAM" id="SSF47323">
    <property type="entry name" value="Anticodon-binding domain of a subclass of class I aminoacyl-tRNA synthetases"/>
    <property type="match status" value="1"/>
</dbReference>
<reference evidence="8" key="1">
    <citation type="submission" date="2019-09" db="EMBL/GenBank/DDBJ databases">
        <title>Bird 10,000 Genomes (B10K) Project - Family phase.</title>
        <authorList>
            <person name="Zhang G."/>
        </authorList>
    </citation>
    <scope>NUCLEOTIDE SEQUENCE</scope>
    <source>
        <strain evidence="8">OUT-0048</strain>
        <tissue evidence="8">Muscle</tissue>
    </source>
</reference>
<dbReference type="InterPro" id="IPR009080">
    <property type="entry name" value="tRNAsynth_Ia_anticodon-bd"/>
</dbReference>
<dbReference type="Gene3D" id="1.10.730.10">
    <property type="entry name" value="Isoleucyl-tRNA Synthetase, Domain 1"/>
    <property type="match status" value="1"/>
</dbReference>
<organism evidence="8 9">
    <name type="scientific">Vidua chalybeata</name>
    <name type="common">Village indigobird</name>
    <dbReference type="NCBI Taxonomy" id="81927"/>
    <lineage>
        <taxon>Eukaryota</taxon>
        <taxon>Metazoa</taxon>
        <taxon>Chordata</taxon>
        <taxon>Craniata</taxon>
        <taxon>Vertebrata</taxon>
        <taxon>Euteleostomi</taxon>
        <taxon>Archelosauria</taxon>
        <taxon>Archosauria</taxon>
        <taxon>Dinosauria</taxon>
        <taxon>Saurischia</taxon>
        <taxon>Theropoda</taxon>
        <taxon>Coelurosauria</taxon>
        <taxon>Aves</taxon>
        <taxon>Neognathae</taxon>
        <taxon>Neoaves</taxon>
        <taxon>Telluraves</taxon>
        <taxon>Australaves</taxon>
        <taxon>Passeriformes</taxon>
        <taxon>Passeroidea</taxon>
        <taxon>Estrildidae</taxon>
        <taxon>Viduinae</taxon>
        <taxon>Vidua</taxon>
    </lineage>
</organism>
<dbReference type="PANTHER" id="PTHR11946:SF71">
    <property type="entry name" value="VALINE--TRNA LIGASE, MITOCHONDRIAL"/>
    <property type="match status" value="1"/>
</dbReference>
<keyword evidence="9" id="KW-1185">Reference proteome</keyword>
<feature type="non-terminal residue" evidence="8">
    <location>
        <position position="1"/>
    </location>
</feature>
<gene>
    <name evidence="8" type="primary">Vars2</name>
    <name evidence="8" type="ORF">VIDCHA_R16094</name>
</gene>
<dbReference type="GO" id="GO:0005524">
    <property type="term" value="F:ATP binding"/>
    <property type="evidence" value="ECO:0007669"/>
    <property type="project" value="UniProtKB-KW"/>
</dbReference>
<keyword evidence="6" id="KW-0030">Aminoacyl-tRNA synthetase</keyword>
<evidence type="ECO:0000256" key="4">
    <source>
        <dbReference type="ARBA" id="ARBA00022840"/>
    </source>
</evidence>
<evidence type="ECO:0000256" key="3">
    <source>
        <dbReference type="ARBA" id="ARBA00022741"/>
    </source>
</evidence>
<dbReference type="PANTHER" id="PTHR11946">
    <property type="entry name" value="VALYL-TRNA SYNTHETASES"/>
    <property type="match status" value="1"/>
</dbReference>
<keyword evidence="3" id="KW-0547">Nucleotide-binding</keyword>
<feature type="non-terminal residue" evidence="8">
    <location>
        <position position="102"/>
    </location>
</feature>
<evidence type="ECO:0000256" key="5">
    <source>
        <dbReference type="ARBA" id="ARBA00022917"/>
    </source>
</evidence>
<dbReference type="GO" id="GO:0006438">
    <property type="term" value="P:valyl-tRNA aminoacylation"/>
    <property type="evidence" value="ECO:0007669"/>
    <property type="project" value="InterPro"/>
</dbReference>
<dbReference type="GO" id="GO:0004832">
    <property type="term" value="F:valine-tRNA ligase activity"/>
    <property type="evidence" value="ECO:0007669"/>
    <property type="project" value="UniProtKB-EC"/>
</dbReference>
<sequence>GPEIRLGVASVLTQRRFCNKVWNAVGFVLRALEGERDPPKPPEEVVPVAPLDRWLLARLAAAVAECGRRLGALEVQGAVAAVQSFWLRCLCDVYLVGHPEKM</sequence>
<comment type="caution">
    <text evidence="8">The sequence shown here is derived from an EMBL/GenBank/DDBJ whole genome shotgun (WGS) entry which is preliminary data.</text>
</comment>
<keyword evidence="4" id="KW-0067">ATP-binding</keyword>
<evidence type="ECO:0000256" key="7">
    <source>
        <dbReference type="ARBA" id="ARBA00029936"/>
    </source>
</evidence>
<evidence type="ECO:0000256" key="6">
    <source>
        <dbReference type="ARBA" id="ARBA00023146"/>
    </source>
</evidence>
<protein>
    <recommendedName>
        <fullName evidence="1">valine--tRNA ligase</fullName>
        <ecNumber evidence="1">6.1.1.9</ecNumber>
    </recommendedName>
    <alternativeName>
        <fullName evidence="7">Valyl-tRNA synthetase</fullName>
    </alternativeName>
</protein>